<dbReference type="PROSITE" id="PS50043">
    <property type="entry name" value="HTH_LUXR_2"/>
    <property type="match status" value="1"/>
</dbReference>
<feature type="domain" description="HTH luxR-type" evidence="2">
    <location>
        <begin position="227"/>
        <end position="292"/>
    </location>
</feature>
<dbReference type="InterPro" id="IPR039420">
    <property type="entry name" value="WalR-like"/>
</dbReference>
<dbReference type="CDD" id="cd06170">
    <property type="entry name" value="LuxR_C_like"/>
    <property type="match status" value="1"/>
</dbReference>
<dbReference type="InterPro" id="IPR016032">
    <property type="entry name" value="Sig_transdc_resp-reg_C-effctor"/>
</dbReference>
<dbReference type="EMBL" id="CP064760">
    <property type="protein sequence ID" value="QPE05639.1"/>
    <property type="molecule type" value="Genomic_DNA"/>
</dbReference>
<gene>
    <name evidence="3" type="ORF">IT882_06490</name>
</gene>
<dbReference type="GO" id="GO:0006355">
    <property type="term" value="P:regulation of DNA-templated transcription"/>
    <property type="evidence" value="ECO:0007669"/>
    <property type="project" value="InterPro"/>
</dbReference>
<dbReference type="InterPro" id="IPR000792">
    <property type="entry name" value="Tscrpt_reg_LuxR_C"/>
</dbReference>
<evidence type="ECO:0000313" key="4">
    <source>
        <dbReference type="Proteomes" id="UP000594480"/>
    </source>
</evidence>
<organism evidence="3 4">
    <name type="scientific">Microbacterium schleiferi</name>
    <dbReference type="NCBI Taxonomy" id="69362"/>
    <lineage>
        <taxon>Bacteria</taxon>
        <taxon>Bacillati</taxon>
        <taxon>Actinomycetota</taxon>
        <taxon>Actinomycetes</taxon>
        <taxon>Micrococcales</taxon>
        <taxon>Microbacteriaceae</taxon>
        <taxon>Microbacterium</taxon>
    </lineage>
</organism>
<dbReference type="Pfam" id="PF00196">
    <property type="entry name" value="GerE"/>
    <property type="match status" value="1"/>
</dbReference>
<proteinExistence type="predicted"/>
<dbReference type="SUPFAM" id="SSF46894">
    <property type="entry name" value="C-terminal effector domain of the bipartite response regulators"/>
    <property type="match status" value="1"/>
</dbReference>
<evidence type="ECO:0000259" key="2">
    <source>
        <dbReference type="PROSITE" id="PS50043"/>
    </source>
</evidence>
<evidence type="ECO:0000313" key="3">
    <source>
        <dbReference type="EMBL" id="QPE05639.1"/>
    </source>
</evidence>
<dbReference type="PANTHER" id="PTHR43214">
    <property type="entry name" value="TWO-COMPONENT RESPONSE REGULATOR"/>
    <property type="match status" value="1"/>
</dbReference>
<dbReference type="AlphaFoldDB" id="A0A7S8MYJ9"/>
<dbReference type="RefSeq" id="WP_195693654.1">
    <property type="nucleotide sequence ID" value="NZ_CP064760.1"/>
</dbReference>
<sequence>MQLEAEDYAAILDVLESVAGSHDTRDYAARVSAGLYRLLPCQGASCTEIDVTGRRVVAEPAPPFPSGWIAQYGPAFEKFAWQHPLFEKLLSGQRVGPIAWSVDGAERSFARTELYRSFYEPNGVRSQVVLIFPTAHGTSMVITIDCAAAHPCGQREAAVLSTIAPLLENSYRLVSRAEGHLVWPFADGVQDTTVDQALSAPDPAALAPAGAQPAGITIDDAQLRAHKALRSAGLTARQAEIALMVASGAATSQIAMSLQISTGTVRKHLEAVHATLGVTSRAAVAATVMRLVHPEAADILLRPLVSG</sequence>
<protein>
    <submittedName>
        <fullName evidence="3">Helix-turn-helix transcriptional regulator</fullName>
    </submittedName>
</protein>
<name>A0A7S8MYJ9_9MICO</name>
<dbReference type="PRINTS" id="PR00038">
    <property type="entry name" value="HTHLUXR"/>
</dbReference>
<keyword evidence="4" id="KW-1185">Reference proteome</keyword>
<dbReference type="GO" id="GO:0003677">
    <property type="term" value="F:DNA binding"/>
    <property type="evidence" value="ECO:0007669"/>
    <property type="project" value="UniProtKB-KW"/>
</dbReference>
<dbReference type="Proteomes" id="UP000594480">
    <property type="component" value="Chromosome"/>
</dbReference>
<dbReference type="KEGG" id="msf:IT882_06490"/>
<accession>A0A7S8MYJ9</accession>
<dbReference type="Gene3D" id="1.10.10.10">
    <property type="entry name" value="Winged helix-like DNA-binding domain superfamily/Winged helix DNA-binding domain"/>
    <property type="match status" value="1"/>
</dbReference>
<evidence type="ECO:0000256" key="1">
    <source>
        <dbReference type="ARBA" id="ARBA00023125"/>
    </source>
</evidence>
<dbReference type="SMART" id="SM00421">
    <property type="entry name" value="HTH_LUXR"/>
    <property type="match status" value="1"/>
</dbReference>
<dbReference type="InterPro" id="IPR036388">
    <property type="entry name" value="WH-like_DNA-bd_sf"/>
</dbReference>
<reference evidence="3 4" key="1">
    <citation type="submission" date="2020-11" db="EMBL/GenBank/DDBJ databases">
        <title>Amino acid is mineralized and recycled by bacteria in oceanic microbiome.</title>
        <authorList>
            <person name="Zheng L.Y."/>
        </authorList>
    </citation>
    <scope>NUCLEOTIDE SEQUENCE [LARGE SCALE GENOMIC DNA]</scope>
    <source>
        <strain evidence="3 4">A32-1</strain>
    </source>
</reference>
<keyword evidence="1" id="KW-0238">DNA-binding</keyword>
<dbReference type="PANTHER" id="PTHR43214:SF42">
    <property type="entry name" value="TRANSCRIPTIONAL REGULATORY PROTEIN DESR"/>
    <property type="match status" value="1"/>
</dbReference>